<dbReference type="Proteomes" id="UP001162162">
    <property type="component" value="Unassembled WGS sequence"/>
</dbReference>
<gene>
    <name evidence="2" type="ORF">NQ318_005107</name>
</gene>
<dbReference type="PANTHER" id="PTHR11005">
    <property type="entry name" value="LYSOSOMAL ACID LIPASE-RELATED"/>
    <property type="match status" value="1"/>
</dbReference>
<sequence length="92" mass="10906">QSLVESHGYPFEAHEVVSESGHILRIHRIPHGMKRKRTNISKKPVVLFQHGLLSASDMWLFRGPDMDLREFKYIPYYKYNMTKVFNDTIEEI</sequence>
<reference evidence="2" key="1">
    <citation type="journal article" date="2023" name="Insect Mol. Biol.">
        <title>Genome sequencing provides insights into the evolution of gene families encoding plant cell wall-degrading enzymes in longhorned beetles.</title>
        <authorList>
            <person name="Shin N.R."/>
            <person name="Okamura Y."/>
            <person name="Kirsch R."/>
            <person name="Pauchet Y."/>
        </authorList>
    </citation>
    <scope>NUCLEOTIDE SEQUENCE</scope>
    <source>
        <strain evidence="2">AMC_N1</strain>
    </source>
</reference>
<comment type="caution">
    <text evidence="2">The sequence shown here is derived from an EMBL/GenBank/DDBJ whole genome shotgun (WGS) entry which is preliminary data.</text>
</comment>
<dbReference type="AlphaFoldDB" id="A0AAV8YDY8"/>
<organism evidence="2 3">
    <name type="scientific">Aromia moschata</name>
    <dbReference type="NCBI Taxonomy" id="1265417"/>
    <lineage>
        <taxon>Eukaryota</taxon>
        <taxon>Metazoa</taxon>
        <taxon>Ecdysozoa</taxon>
        <taxon>Arthropoda</taxon>
        <taxon>Hexapoda</taxon>
        <taxon>Insecta</taxon>
        <taxon>Pterygota</taxon>
        <taxon>Neoptera</taxon>
        <taxon>Endopterygota</taxon>
        <taxon>Coleoptera</taxon>
        <taxon>Polyphaga</taxon>
        <taxon>Cucujiformia</taxon>
        <taxon>Chrysomeloidea</taxon>
        <taxon>Cerambycidae</taxon>
        <taxon>Cerambycinae</taxon>
        <taxon>Callichromatini</taxon>
        <taxon>Aromia</taxon>
    </lineage>
</organism>
<dbReference type="Gene3D" id="3.40.50.1820">
    <property type="entry name" value="alpha/beta hydrolase"/>
    <property type="match status" value="1"/>
</dbReference>
<feature type="non-terminal residue" evidence="2">
    <location>
        <position position="1"/>
    </location>
</feature>
<evidence type="ECO:0000313" key="2">
    <source>
        <dbReference type="EMBL" id="KAJ8949545.1"/>
    </source>
</evidence>
<name>A0AAV8YDY8_9CUCU</name>
<dbReference type="EMBL" id="JAPWTK010000116">
    <property type="protein sequence ID" value="KAJ8949545.1"/>
    <property type="molecule type" value="Genomic_DNA"/>
</dbReference>
<evidence type="ECO:0000259" key="1">
    <source>
        <dbReference type="Pfam" id="PF04083"/>
    </source>
</evidence>
<dbReference type="InterPro" id="IPR006693">
    <property type="entry name" value="AB_hydrolase_lipase"/>
</dbReference>
<accession>A0AAV8YDY8</accession>
<feature type="domain" description="Partial AB-hydrolase lipase" evidence="1">
    <location>
        <begin position="3"/>
        <end position="61"/>
    </location>
</feature>
<dbReference type="GO" id="GO:0006629">
    <property type="term" value="P:lipid metabolic process"/>
    <property type="evidence" value="ECO:0007669"/>
    <property type="project" value="InterPro"/>
</dbReference>
<proteinExistence type="predicted"/>
<protein>
    <recommendedName>
        <fullName evidence="1">Partial AB-hydrolase lipase domain-containing protein</fullName>
    </recommendedName>
</protein>
<dbReference type="Pfam" id="PF04083">
    <property type="entry name" value="Abhydro_lipase"/>
    <property type="match status" value="1"/>
</dbReference>
<keyword evidence="3" id="KW-1185">Reference proteome</keyword>
<evidence type="ECO:0000313" key="3">
    <source>
        <dbReference type="Proteomes" id="UP001162162"/>
    </source>
</evidence>
<dbReference type="InterPro" id="IPR029058">
    <property type="entry name" value="AB_hydrolase_fold"/>
</dbReference>
<dbReference type="SUPFAM" id="SSF53474">
    <property type="entry name" value="alpha/beta-Hydrolases"/>
    <property type="match status" value="1"/>
</dbReference>